<dbReference type="Proteomes" id="UP000237889">
    <property type="component" value="Chromosome"/>
</dbReference>
<name>A0A2S0NFK9_9HYPH</name>
<dbReference type="AlphaFoldDB" id="A0A2S0NFK9"/>
<evidence type="ECO:0000256" key="1">
    <source>
        <dbReference type="SAM" id="MobiDB-lite"/>
    </source>
</evidence>
<proteinExistence type="predicted"/>
<sequence>MADESVRTVSATFATREKAETAVEHIVQQHKVNRADVFVEPEGSDNSAGTDRSGADVGKPGSGGAPALHGRLRVSVDLSRGHIAEIETVLRELGGEDVGSR</sequence>
<accession>A0A2S0NFK9</accession>
<evidence type="ECO:0000313" key="3">
    <source>
        <dbReference type="Proteomes" id="UP000237889"/>
    </source>
</evidence>
<reference evidence="2 3" key="1">
    <citation type="submission" date="2018-03" db="EMBL/GenBank/DDBJ databases">
        <title>Genome sequencing of Phreatobacter sp.</title>
        <authorList>
            <person name="Kim S.-J."/>
            <person name="Heo J."/>
            <person name="Kwon S.-W."/>
        </authorList>
    </citation>
    <scope>NUCLEOTIDE SEQUENCE [LARGE SCALE GENOMIC DNA]</scope>
    <source>
        <strain evidence="2 3">S-12</strain>
    </source>
</reference>
<evidence type="ECO:0000313" key="2">
    <source>
        <dbReference type="EMBL" id="AVO46959.1"/>
    </source>
</evidence>
<dbReference type="EMBL" id="CP027668">
    <property type="protein sequence ID" value="AVO46959.1"/>
    <property type="molecule type" value="Genomic_DNA"/>
</dbReference>
<dbReference type="KEGG" id="phr:C6569_18925"/>
<feature type="region of interest" description="Disordered" evidence="1">
    <location>
        <begin position="35"/>
        <end position="70"/>
    </location>
</feature>
<organism evidence="2 3">
    <name type="scientific">Phreatobacter cathodiphilus</name>
    <dbReference type="NCBI Taxonomy" id="1868589"/>
    <lineage>
        <taxon>Bacteria</taxon>
        <taxon>Pseudomonadati</taxon>
        <taxon>Pseudomonadota</taxon>
        <taxon>Alphaproteobacteria</taxon>
        <taxon>Hyphomicrobiales</taxon>
        <taxon>Phreatobacteraceae</taxon>
        <taxon>Phreatobacter</taxon>
    </lineage>
</organism>
<gene>
    <name evidence="2" type="ORF">C6569_18925</name>
</gene>
<keyword evidence="3" id="KW-1185">Reference proteome</keyword>
<dbReference type="OrthoDB" id="8004717at2"/>
<protein>
    <submittedName>
        <fullName evidence="2">Uncharacterized protein</fullName>
    </submittedName>
</protein>